<dbReference type="AlphaFoldDB" id="A0A1A9RNU2"/>
<dbReference type="EMBL" id="LXSH01000024">
    <property type="protein sequence ID" value="OAM20891.1"/>
    <property type="molecule type" value="Genomic_DNA"/>
</dbReference>
<evidence type="ECO:0000313" key="4">
    <source>
        <dbReference type="Proteomes" id="UP000078103"/>
    </source>
</evidence>
<gene>
    <name evidence="3" type="ORF">A7P89_09130</name>
</gene>
<reference evidence="4" key="1">
    <citation type="submission" date="2016-05" db="EMBL/GenBank/DDBJ databases">
        <title>Draft genome of Corynebacterium afermentans subsp. afermentans LCDC 88199T.</title>
        <authorList>
            <person name="Bernier A.-M."/>
            <person name="Bernard K."/>
        </authorList>
    </citation>
    <scope>NUCLEOTIDE SEQUENCE [LARGE SCALE GENOMIC DNA]</scope>
    <source>
        <strain evidence="4">NML120819</strain>
    </source>
</reference>
<evidence type="ECO:0000313" key="3">
    <source>
        <dbReference type="EMBL" id="OAM20891.1"/>
    </source>
</evidence>
<feature type="transmembrane region" description="Helical" evidence="2">
    <location>
        <begin position="6"/>
        <end position="28"/>
    </location>
</feature>
<sequence>MLNSKIIGTAGLAMCLLHIASFLYFLLFSQLFSTNLLLIELHFLFVLDVFIIFSLIKIIFGRSKDSLSNFSTRSRLLFSLLILSTAIYAAYTFFQQTESIMPIRFSTDKVQTLSGKPVWSDNVAFSYNEQGIASPEPRRRRTPGPAKTAAPDASPRSDFDIIQDNSFRITMSCGSIFGAKHCTQNLNNAFGGNWSDFYHQPFRLKFQSVFYHGQFVNLVAEIQSSEGKTINSNYFQSLYEQAIRRTRYDYLFLCTLFFTTFLMSACSKNLWNTLGRPK</sequence>
<dbReference type="Proteomes" id="UP000078103">
    <property type="component" value="Unassembled WGS sequence"/>
</dbReference>
<feature type="transmembrane region" description="Helical" evidence="2">
    <location>
        <begin position="76"/>
        <end position="94"/>
    </location>
</feature>
<accession>A0A1A9RNU2</accession>
<comment type="caution">
    <text evidence="3">The sequence shown here is derived from an EMBL/GenBank/DDBJ whole genome shotgun (WGS) entry which is preliminary data.</text>
</comment>
<feature type="region of interest" description="Disordered" evidence="1">
    <location>
        <begin position="133"/>
        <end position="157"/>
    </location>
</feature>
<keyword evidence="2" id="KW-1133">Transmembrane helix</keyword>
<evidence type="ECO:0000256" key="1">
    <source>
        <dbReference type="SAM" id="MobiDB-lite"/>
    </source>
</evidence>
<name>A0A1A9RNU2_EIKCO</name>
<keyword evidence="2" id="KW-0472">Membrane</keyword>
<protein>
    <submittedName>
        <fullName evidence="3">Uncharacterized protein</fullName>
    </submittedName>
</protein>
<keyword evidence="2" id="KW-0812">Transmembrane</keyword>
<proteinExistence type="predicted"/>
<organism evidence="3 4">
    <name type="scientific">Eikenella corrodens</name>
    <dbReference type="NCBI Taxonomy" id="539"/>
    <lineage>
        <taxon>Bacteria</taxon>
        <taxon>Pseudomonadati</taxon>
        <taxon>Pseudomonadota</taxon>
        <taxon>Betaproteobacteria</taxon>
        <taxon>Neisseriales</taxon>
        <taxon>Neisseriaceae</taxon>
        <taxon>Eikenella</taxon>
    </lineage>
</organism>
<feature type="transmembrane region" description="Helical" evidence="2">
    <location>
        <begin position="35"/>
        <end position="56"/>
    </location>
</feature>
<evidence type="ECO:0000256" key="2">
    <source>
        <dbReference type="SAM" id="Phobius"/>
    </source>
</evidence>